<accession>A0A328YK75</accession>
<proteinExistence type="predicted"/>
<dbReference type="Pfam" id="PF13182">
    <property type="entry name" value="DUF4007"/>
    <property type="match status" value="1"/>
</dbReference>
<name>A0A328YK75_9FLAO</name>
<feature type="domain" description="DUF4007" evidence="1">
    <location>
        <begin position="6"/>
        <end position="291"/>
    </location>
</feature>
<comment type="caution">
    <text evidence="2">The sequence shown here is derived from an EMBL/GenBank/DDBJ whole genome shotgun (WGS) entry which is preliminary data.</text>
</comment>
<sequence>MSNLKFSGHDTFHCRQQWLLKGVEFIDSQRYSGFQNLEEAILNLGVGKNMVQSIQYWLRAFGLINEERKLTDIAKIIFSANGGFDRYLEDEGTLWLLQYLVCTVDIASIYKLIFSDFTNERISNEFDERQIINFIKVKIAESSSRETSENTLSSDFKVFIQSYFSGVRTLKSIEDDFNSPLIELNLISSISRENGVITYKLNKENRSDFPLEIFGYCLFDLYENNSAIQFKDIRKTLGSYFVISNEGLEIIIENLCREYSEFIFNDDAGIRQIQIKADSEEFKINLLQKYYRRGL</sequence>
<evidence type="ECO:0000313" key="3">
    <source>
        <dbReference type="Proteomes" id="UP000248840"/>
    </source>
</evidence>
<dbReference type="InterPro" id="IPR025248">
    <property type="entry name" value="DUF4007"/>
</dbReference>
<protein>
    <submittedName>
        <fullName evidence="2">Uncharacterized protein DUF4007</fullName>
    </submittedName>
</protein>
<evidence type="ECO:0000259" key="1">
    <source>
        <dbReference type="Pfam" id="PF13182"/>
    </source>
</evidence>
<dbReference type="AlphaFoldDB" id="A0A328YK75"/>
<dbReference type="Proteomes" id="UP000248840">
    <property type="component" value="Unassembled WGS sequence"/>
</dbReference>
<organism evidence="2 3">
    <name type="scientific">Flavobacterium aciduliphilum</name>
    <dbReference type="NCBI Taxonomy" id="1101402"/>
    <lineage>
        <taxon>Bacteria</taxon>
        <taxon>Pseudomonadati</taxon>
        <taxon>Bacteroidota</taxon>
        <taxon>Flavobacteriia</taxon>
        <taxon>Flavobacteriales</taxon>
        <taxon>Flavobacteriaceae</taxon>
        <taxon>Flavobacterium</taxon>
    </lineage>
</organism>
<gene>
    <name evidence="2" type="ORF">CLV55_10333</name>
</gene>
<dbReference type="OrthoDB" id="747541at2"/>
<dbReference type="EMBL" id="QLSZ01000003">
    <property type="protein sequence ID" value="RAR73714.1"/>
    <property type="molecule type" value="Genomic_DNA"/>
</dbReference>
<evidence type="ECO:0000313" key="2">
    <source>
        <dbReference type="EMBL" id="RAR73714.1"/>
    </source>
</evidence>
<keyword evidence="3" id="KW-1185">Reference proteome</keyword>
<dbReference type="RefSeq" id="WP_112112519.1">
    <property type="nucleotide sequence ID" value="NZ_QLSZ01000003.1"/>
</dbReference>
<reference evidence="2 3" key="1">
    <citation type="submission" date="2018-06" db="EMBL/GenBank/DDBJ databases">
        <title>Genomic Encyclopedia of Archaeal and Bacterial Type Strains, Phase II (KMG-II): from individual species to whole genera.</title>
        <authorList>
            <person name="Goeker M."/>
        </authorList>
    </citation>
    <scope>NUCLEOTIDE SEQUENCE [LARGE SCALE GENOMIC DNA]</scope>
    <source>
        <strain evidence="2 3">DSM 25663</strain>
    </source>
</reference>